<organism evidence="2 3">
    <name type="scientific">Caenorhabditis elegans</name>
    <dbReference type="NCBI Taxonomy" id="6239"/>
    <lineage>
        <taxon>Eukaryota</taxon>
        <taxon>Metazoa</taxon>
        <taxon>Ecdysozoa</taxon>
        <taxon>Nematoda</taxon>
        <taxon>Chromadorea</taxon>
        <taxon>Rhabditida</taxon>
        <taxon>Rhabditina</taxon>
        <taxon>Rhabditomorpha</taxon>
        <taxon>Rhabditoidea</taxon>
        <taxon>Rhabditidae</taxon>
        <taxon>Peloderinae</taxon>
        <taxon>Caenorhabditis</taxon>
    </lineage>
</organism>
<gene>
    <name evidence="2 4" type="primary">srv-19</name>
    <name evidence="2" type="ORF">CELE_H04M03.6</name>
    <name evidence="4" type="ORF">H04M03.6</name>
</gene>
<proteinExistence type="predicted"/>
<reference evidence="2 3" key="1">
    <citation type="journal article" date="1998" name="Science">
        <title>Genome sequence of the nematode C. elegans: a platform for investigating biology.</title>
        <authorList>
            <consortium name="The C. elegans sequencing consortium"/>
            <person name="Sulson J.E."/>
            <person name="Waterston R."/>
        </authorList>
    </citation>
    <scope>NUCLEOTIDE SEQUENCE [LARGE SCALE GENOMIC DNA]</scope>
    <source>
        <strain evidence="2 3">Bristol N2</strain>
    </source>
</reference>
<name>Q9TYR7_CAEEL</name>
<evidence type="ECO:0000313" key="2">
    <source>
        <dbReference type="EMBL" id="CCD63385.2"/>
    </source>
</evidence>
<dbReference type="Pfam" id="PF10323">
    <property type="entry name" value="7TM_GPCR_Srv"/>
    <property type="match status" value="1"/>
</dbReference>
<dbReference type="CTD" id="186684"/>
<dbReference type="Gene3D" id="1.20.1070.10">
    <property type="entry name" value="Rhodopsin 7-helix transmembrane proteins"/>
    <property type="match status" value="1"/>
</dbReference>
<dbReference type="SUPFAM" id="SSF81321">
    <property type="entry name" value="Family A G protein-coupled receptor-like"/>
    <property type="match status" value="1"/>
</dbReference>
<dbReference type="Proteomes" id="UP000001940">
    <property type="component" value="Chromosome IV"/>
</dbReference>
<dbReference type="UCSC" id="H04M03.6">
    <property type="organism name" value="c. elegans"/>
</dbReference>
<dbReference type="GO" id="GO:0016020">
    <property type="term" value="C:membrane"/>
    <property type="evidence" value="ECO:0000318"/>
    <property type="project" value="GO_Central"/>
</dbReference>
<dbReference type="AlphaFoldDB" id="Q9TYR7"/>
<dbReference type="eggNOG" id="ENOG502TFN9">
    <property type="taxonomic scope" value="Eukaryota"/>
</dbReference>
<feature type="transmembrane region" description="Helical" evidence="1">
    <location>
        <begin position="89"/>
        <end position="108"/>
    </location>
</feature>
<evidence type="ECO:0000313" key="4">
    <source>
        <dbReference type="WormBase" id="H04M03.6"/>
    </source>
</evidence>
<dbReference type="InterPro" id="IPR052665">
    <property type="entry name" value="Neuropeptide-GPCR"/>
</dbReference>
<keyword evidence="1" id="KW-0472">Membrane</keyword>
<dbReference type="OrthoDB" id="5834967at2759"/>
<feature type="transmembrane region" description="Helical" evidence="1">
    <location>
        <begin position="212"/>
        <end position="232"/>
    </location>
</feature>
<dbReference type="PANTHER" id="PTHR24224">
    <property type="entry name" value="CARDIOACCELERATORY PEPTIDE RECEPTOR-RELATED"/>
    <property type="match status" value="1"/>
</dbReference>
<feature type="transmembrane region" description="Helical" evidence="1">
    <location>
        <begin position="44"/>
        <end position="68"/>
    </location>
</feature>
<dbReference type="AGR" id="WB:WBGene00005730"/>
<keyword evidence="1" id="KW-1133">Transmembrane helix</keyword>
<feature type="transmembrane region" description="Helical" evidence="1">
    <location>
        <begin position="134"/>
        <end position="152"/>
    </location>
</feature>
<dbReference type="FunFam" id="1.20.1070.10:FF:000430">
    <property type="entry name" value="Serpentine Receptor, class V"/>
    <property type="match status" value="1"/>
</dbReference>
<dbReference type="KEGG" id="cel:CELE_H04M03.6"/>
<evidence type="ECO:0000256" key="1">
    <source>
        <dbReference type="SAM" id="Phobius"/>
    </source>
</evidence>
<dbReference type="RefSeq" id="NP_500878.3">
    <property type="nucleotide sequence ID" value="NM_068477.3"/>
</dbReference>
<accession>Q9TYR7</accession>
<feature type="transmembrane region" description="Helical" evidence="1">
    <location>
        <begin position="173"/>
        <end position="192"/>
    </location>
</feature>
<dbReference type="PhylomeDB" id="Q9TYR7"/>
<dbReference type="WormBase" id="H04M03.6">
    <property type="protein sequence ID" value="CE52325"/>
    <property type="gene ID" value="WBGene00005730"/>
    <property type="gene designation" value="srv-19"/>
</dbReference>
<dbReference type="InterPro" id="IPR019426">
    <property type="entry name" value="7TM_GPCR_serpentine_rcpt_Srv"/>
</dbReference>
<protein>
    <submittedName>
        <fullName evidence="2">Serpentine receptor class gamma</fullName>
    </submittedName>
</protein>
<evidence type="ECO:0000313" key="3">
    <source>
        <dbReference type="Proteomes" id="UP000001940"/>
    </source>
</evidence>
<dbReference type="PaxDb" id="6239-H04M03.6"/>
<dbReference type="HOGENOM" id="CLU_055887_1_0_1"/>
<dbReference type="InParanoid" id="Q9TYR7"/>
<keyword evidence="2" id="KW-0675">Receptor</keyword>
<sequence length="271" mass="31945">MFKTTFYTILIQHCLADIFALIFYTSKRFAYAVIPYFVYKHQDFGFAAVAYDGVFWFIIIRCYGITLLTVHRYCIIAKPFMQSLKPWKIVFLYWIPSTIFCIIFYSSTEIKYESPERMVYVMNPNIIKKSTKTAFVFVIISCLICLIFYSLIWKFIKTRSQTVLISLQREIRLAFQVCLSFVAQLILLLYLASSYYSGEIEDMELIVLTRKYFPLVYGTLSFIGPFTILIFNNDVFRKVRFMIFGKKWKTRIEVSVVTTTKRTTVFQIAGN</sequence>
<dbReference type="SMR" id="Q9TYR7"/>
<dbReference type="GeneID" id="186684"/>
<dbReference type="PANTHER" id="PTHR24224:SF12">
    <property type="entry name" value="G-PROTEIN COUPLED RECEPTORS FAMILY 1 PROFILE DOMAIN-CONTAINING PROTEIN-RELATED"/>
    <property type="match status" value="1"/>
</dbReference>
<dbReference type="EMBL" id="BX284604">
    <property type="protein sequence ID" value="CCD63385.2"/>
    <property type="molecule type" value="Genomic_DNA"/>
</dbReference>
<keyword evidence="1" id="KW-0812">Transmembrane</keyword>
<dbReference type="STRING" id="6239.H04M03.6.1"/>
<keyword evidence="3" id="KW-1185">Reference proteome</keyword>